<gene>
    <name evidence="1" type="ORF">FC36_GL001171</name>
</gene>
<dbReference type="Proteomes" id="UP000051048">
    <property type="component" value="Unassembled WGS sequence"/>
</dbReference>
<comment type="caution">
    <text evidence="1">The sequence shown here is derived from an EMBL/GenBank/DDBJ whole genome shotgun (WGS) entry which is preliminary data.</text>
</comment>
<dbReference type="EMBL" id="AZFH01000157">
    <property type="protein sequence ID" value="KRL78121.1"/>
    <property type="molecule type" value="Genomic_DNA"/>
</dbReference>
<dbReference type="RefSeq" id="WP_023859212.1">
    <property type="nucleotide sequence ID" value="NZ_AZFH01000157.1"/>
</dbReference>
<dbReference type="AlphaFoldDB" id="A0A0R1TAI5"/>
<dbReference type="STRING" id="1423740.FC36_GL001171"/>
<organism evidence="1 2">
    <name type="scientific">Ligilactobacillus equi DSM 15833 = JCM 10991</name>
    <dbReference type="NCBI Taxonomy" id="1423740"/>
    <lineage>
        <taxon>Bacteria</taxon>
        <taxon>Bacillati</taxon>
        <taxon>Bacillota</taxon>
        <taxon>Bacilli</taxon>
        <taxon>Lactobacillales</taxon>
        <taxon>Lactobacillaceae</taxon>
        <taxon>Ligilactobacillus</taxon>
    </lineage>
</organism>
<reference evidence="1 2" key="1">
    <citation type="journal article" date="2015" name="Genome Announc.">
        <title>Expanding the biotechnology potential of lactobacilli through comparative genomics of 213 strains and associated genera.</title>
        <authorList>
            <person name="Sun Z."/>
            <person name="Harris H.M."/>
            <person name="McCann A."/>
            <person name="Guo C."/>
            <person name="Argimon S."/>
            <person name="Zhang W."/>
            <person name="Yang X."/>
            <person name="Jeffery I.B."/>
            <person name="Cooney J.C."/>
            <person name="Kagawa T.F."/>
            <person name="Liu W."/>
            <person name="Song Y."/>
            <person name="Salvetti E."/>
            <person name="Wrobel A."/>
            <person name="Rasinkangas P."/>
            <person name="Parkhill J."/>
            <person name="Rea M.C."/>
            <person name="O'Sullivan O."/>
            <person name="Ritari J."/>
            <person name="Douillard F.P."/>
            <person name="Paul Ross R."/>
            <person name="Yang R."/>
            <person name="Briner A.E."/>
            <person name="Felis G.E."/>
            <person name="de Vos W.M."/>
            <person name="Barrangou R."/>
            <person name="Klaenhammer T.R."/>
            <person name="Caufield P.W."/>
            <person name="Cui Y."/>
            <person name="Zhang H."/>
            <person name="O'Toole P.W."/>
        </authorList>
    </citation>
    <scope>NUCLEOTIDE SEQUENCE [LARGE SCALE GENOMIC DNA]</scope>
    <source>
        <strain evidence="1 2">DSM 15833</strain>
    </source>
</reference>
<evidence type="ECO:0000313" key="1">
    <source>
        <dbReference type="EMBL" id="KRL78121.1"/>
    </source>
</evidence>
<accession>A0A0R1TAI5</accession>
<protein>
    <submittedName>
        <fullName evidence="1">Uncharacterized protein</fullName>
    </submittedName>
</protein>
<dbReference type="PATRIC" id="fig|1423740.3.peg.1261"/>
<sequence length="79" mass="9176">MKTAIRDKGGLNLELQHYNAARIFLENKSKDKGLNFAEDVDFTSLNEIQDIANKIYQDMRITPEEQEKFLNTINNLMTI</sequence>
<name>A0A0R1TAI5_9LACO</name>
<evidence type="ECO:0000313" key="2">
    <source>
        <dbReference type="Proteomes" id="UP000051048"/>
    </source>
</evidence>
<proteinExistence type="predicted"/>